<comment type="caution">
    <text evidence="1">The sequence shown here is derived from an EMBL/GenBank/DDBJ whole genome shotgun (WGS) entry which is preliminary data.</text>
</comment>
<dbReference type="Proteomes" id="UP001054945">
    <property type="component" value="Unassembled WGS sequence"/>
</dbReference>
<accession>A0AAV4M6M5</accession>
<evidence type="ECO:0000313" key="2">
    <source>
        <dbReference type="Proteomes" id="UP001054945"/>
    </source>
</evidence>
<sequence length="151" mass="16911">MPKGGRPCTWGQCVWGKNKSSGEKNFPLFSCSSLISAWWKREVKAETSVNACKRAHIRISLVASIPDNQVTLVLGNRPVITLWGQRDCFGVMGWSLPQNGGSTADFNAYGSVGEKGEKKRGENSWNVQEHPSHFREHVSARYFRKCVIIGW</sequence>
<dbReference type="EMBL" id="BPLR01001851">
    <property type="protein sequence ID" value="GIX67061.1"/>
    <property type="molecule type" value="Genomic_DNA"/>
</dbReference>
<reference evidence="1 2" key="1">
    <citation type="submission" date="2021-06" db="EMBL/GenBank/DDBJ databases">
        <title>Caerostris extrusa draft genome.</title>
        <authorList>
            <person name="Kono N."/>
            <person name="Arakawa K."/>
        </authorList>
    </citation>
    <scope>NUCLEOTIDE SEQUENCE [LARGE SCALE GENOMIC DNA]</scope>
</reference>
<gene>
    <name evidence="1" type="ORF">CEXT_723591</name>
</gene>
<dbReference type="AlphaFoldDB" id="A0AAV4M6M5"/>
<evidence type="ECO:0000313" key="1">
    <source>
        <dbReference type="EMBL" id="GIX67061.1"/>
    </source>
</evidence>
<organism evidence="1 2">
    <name type="scientific">Caerostris extrusa</name>
    <name type="common">Bark spider</name>
    <name type="synonym">Caerostris bankana</name>
    <dbReference type="NCBI Taxonomy" id="172846"/>
    <lineage>
        <taxon>Eukaryota</taxon>
        <taxon>Metazoa</taxon>
        <taxon>Ecdysozoa</taxon>
        <taxon>Arthropoda</taxon>
        <taxon>Chelicerata</taxon>
        <taxon>Arachnida</taxon>
        <taxon>Araneae</taxon>
        <taxon>Araneomorphae</taxon>
        <taxon>Entelegynae</taxon>
        <taxon>Araneoidea</taxon>
        <taxon>Araneidae</taxon>
        <taxon>Caerostris</taxon>
    </lineage>
</organism>
<name>A0AAV4M6M5_CAEEX</name>
<protein>
    <submittedName>
        <fullName evidence="1">Uncharacterized protein</fullName>
    </submittedName>
</protein>
<proteinExistence type="predicted"/>
<keyword evidence="2" id="KW-1185">Reference proteome</keyword>